<evidence type="ECO:0008006" key="2">
    <source>
        <dbReference type="Google" id="ProtNLM"/>
    </source>
</evidence>
<comment type="caution">
    <text evidence="1">The sequence shown here is derived from an EMBL/GenBank/DDBJ whole genome shotgun (WGS) entry which is preliminary data.</text>
</comment>
<protein>
    <recommendedName>
        <fullName evidence="2">Radical SAM protein</fullName>
    </recommendedName>
</protein>
<proteinExistence type="predicted"/>
<dbReference type="AlphaFoldDB" id="A0A7C4FD64"/>
<accession>A0A7C4FD64</accession>
<name>A0A7C4FD64_9CREN</name>
<dbReference type="EMBL" id="DTFF01000017">
    <property type="protein sequence ID" value="HGI87164.1"/>
    <property type="molecule type" value="Genomic_DNA"/>
</dbReference>
<gene>
    <name evidence="1" type="ORF">ENV14_02020</name>
</gene>
<reference evidence="1" key="1">
    <citation type="journal article" date="2020" name="mSystems">
        <title>Genome- and Community-Level Interaction Insights into Carbon Utilization and Element Cycling Functions of Hydrothermarchaeota in Hydrothermal Sediment.</title>
        <authorList>
            <person name="Zhou Z."/>
            <person name="Liu Y."/>
            <person name="Xu W."/>
            <person name="Pan J."/>
            <person name="Luo Z.H."/>
            <person name="Li M."/>
        </authorList>
    </citation>
    <scope>NUCLEOTIDE SEQUENCE [LARGE SCALE GENOMIC DNA]</scope>
    <source>
        <strain evidence="1">SpSt-732</strain>
    </source>
</reference>
<evidence type="ECO:0000313" key="1">
    <source>
        <dbReference type="EMBL" id="HGI87164.1"/>
    </source>
</evidence>
<organism evidence="1">
    <name type="scientific">Ignisphaera aggregans</name>
    <dbReference type="NCBI Taxonomy" id="334771"/>
    <lineage>
        <taxon>Archaea</taxon>
        <taxon>Thermoproteota</taxon>
        <taxon>Thermoprotei</taxon>
        <taxon>Desulfurococcales</taxon>
        <taxon>Desulfurococcaceae</taxon>
        <taxon>Ignisphaera</taxon>
    </lineage>
</organism>
<sequence>MGNCKLCGKSSKVVSDILGVCVECLRKSPEEALPIVMRMHREYRKRLGLPPEPPTSSDGVRCSLCVNMCSIPLNGLGFCGVWKNDGGALKPMEGFSYGVMHYYLDPLPTNCVATPVCPAYTGAGYPKFALAQGPEYGYYNLAVFFCRL</sequence>